<sequence length="76" mass="8843">MLLKDKSEILKLFGKNLRNLRISKGFTQEQLANELGLEISQISRIERGVINTSIYTLYQISTFMKIEINEFFVSTE</sequence>
<proteinExistence type="predicted"/>
<comment type="caution">
    <text evidence="3">The sequence shown here is derived from an EMBL/GenBank/DDBJ whole genome shotgun (WGS) entry which is preliminary data.</text>
</comment>
<protein>
    <submittedName>
        <fullName evidence="3">Helix-turn-helix domain-containing protein</fullName>
    </submittedName>
</protein>
<dbReference type="PANTHER" id="PTHR46797">
    <property type="entry name" value="HTH-TYPE TRANSCRIPTIONAL REGULATOR"/>
    <property type="match status" value="1"/>
</dbReference>
<accession>A0ABT0TD41</accession>
<name>A0ABT0TD41_9FLAO</name>
<dbReference type="PANTHER" id="PTHR46797:SF1">
    <property type="entry name" value="METHYLPHOSPHONATE SYNTHASE"/>
    <property type="match status" value="1"/>
</dbReference>
<dbReference type="EMBL" id="JAMLJN010000001">
    <property type="protein sequence ID" value="MCL9768881.1"/>
    <property type="molecule type" value="Genomic_DNA"/>
</dbReference>
<dbReference type="Gene3D" id="1.10.260.40">
    <property type="entry name" value="lambda repressor-like DNA-binding domains"/>
    <property type="match status" value="1"/>
</dbReference>
<evidence type="ECO:0000313" key="3">
    <source>
        <dbReference type="EMBL" id="MCL9768881.1"/>
    </source>
</evidence>
<dbReference type="InterPro" id="IPR010982">
    <property type="entry name" value="Lambda_DNA-bd_dom_sf"/>
</dbReference>
<gene>
    <name evidence="3" type="ORF">NAT47_00450</name>
</gene>
<evidence type="ECO:0000259" key="2">
    <source>
        <dbReference type="PROSITE" id="PS50943"/>
    </source>
</evidence>
<dbReference type="RefSeq" id="WP_250579390.1">
    <property type="nucleotide sequence ID" value="NZ_JAMLJN010000001.1"/>
</dbReference>
<dbReference type="InterPro" id="IPR001387">
    <property type="entry name" value="Cro/C1-type_HTH"/>
</dbReference>
<organism evidence="3 4">
    <name type="scientific">Flavobacterium fragile</name>
    <dbReference type="NCBI Taxonomy" id="2949085"/>
    <lineage>
        <taxon>Bacteria</taxon>
        <taxon>Pseudomonadati</taxon>
        <taxon>Bacteroidota</taxon>
        <taxon>Flavobacteriia</taxon>
        <taxon>Flavobacteriales</taxon>
        <taxon>Flavobacteriaceae</taxon>
        <taxon>Flavobacterium</taxon>
    </lineage>
</organism>
<reference evidence="3 4" key="1">
    <citation type="submission" date="2022-05" db="EMBL/GenBank/DDBJ databases">
        <title>Flavobacterium sp., isolated from activated sludge.</title>
        <authorList>
            <person name="Ran Q."/>
        </authorList>
    </citation>
    <scope>NUCLEOTIDE SEQUENCE [LARGE SCALE GENOMIC DNA]</scope>
    <source>
        <strain evidence="3 4">HXWNR69</strain>
    </source>
</reference>
<keyword evidence="1" id="KW-0238">DNA-binding</keyword>
<dbReference type="PROSITE" id="PS50943">
    <property type="entry name" value="HTH_CROC1"/>
    <property type="match status" value="1"/>
</dbReference>
<dbReference type="CDD" id="cd00093">
    <property type="entry name" value="HTH_XRE"/>
    <property type="match status" value="1"/>
</dbReference>
<evidence type="ECO:0000313" key="4">
    <source>
        <dbReference type="Proteomes" id="UP001203342"/>
    </source>
</evidence>
<dbReference type="InterPro" id="IPR050807">
    <property type="entry name" value="TransReg_Diox_bact_type"/>
</dbReference>
<keyword evidence="4" id="KW-1185">Reference proteome</keyword>
<dbReference type="Proteomes" id="UP001203342">
    <property type="component" value="Unassembled WGS sequence"/>
</dbReference>
<feature type="domain" description="HTH cro/C1-type" evidence="2">
    <location>
        <begin position="17"/>
        <end position="71"/>
    </location>
</feature>
<dbReference type="Pfam" id="PF01381">
    <property type="entry name" value="HTH_3"/>
    <property type="match status" value="1"/>
</dbReference>
<dbReference type="SUPFAM" id="SSF47413">
    <property type="entry name" value="lambda repressor-like DNA-binding domains"/>
    <property type="match status" value="1"/>
</dbReference>
<evidence type="ECO:0000256" key="1">
    <source>
        <dbReference type="ARBA" id="ARBA00023125"/>
    </source>
</evidence>
<dbReference type="SMART" id="SM00530">
    <property type="entry name" value="HTH_XRE"/>
    <property type="match status" value="1"/>
</dbReference>